<dbReference type="PANTHER" id="PTHR34512:SF30">
    <property type="entry name" value="OUTER MEMBRANE PROTEIN ASSEMBLY FACTOR BAMB"/>
    <property type="match status" value="1"/>
</dbReference>
<evidence type="ECO:0000313" key="2">
    <source>
        <dbReference type="EMBL" id="GAG94765.1"/>
    </source>
</evidence>
<name>X1BIB1_9ZZZZ</name>
<dbReference type="InterPro" id="IPR015943">
    <property type="entry name" value="WD40/YVTN_repeat-like_dom_sf"/>
</dbReference>
<dbReference type="EMBL" id="BART01023624">
    <property type="protein sequence ID" value="GAG94765.1"/>
    <property type="molecule type" value="Genomic_DNA"/>
</dbReference>
<feature type="non-terminal residue" evidence="2">
    <location>
        <position position="1"/>
    </location>
</feature>
<accession>X1BIB1</accession>
<dbReference type="SMART" id="SM00564">
    <property type="entry name" value="PQQ"/>
    <property type="match status" value="4"/>
</dbReference>
<dbReference type="PANTHER" id="PTHR34512">
    <property type="entry name" value="CELL SURFACE PROTEIN"/>
    <property type="match status" value="1"/>
</dbReference>
<sequence>LGGRPSIAPPILLRDTAVYGGLDGTLYVVPLSGNGKVWSFKTAFGKAISAPAAVCDGRIYFGCEDGYLYVLGAGGKAPLPSKDLQLWKIRSPLTSKLTEPKYDRFTSFGNWANTNVDVQGIRPPFKINWIRRYEGTSKHFSTFGAGRIYTHTAEGQIFAVEQETGRLLWRKYFPGVHISYTSPLYCKERLLVPQAGLEKCRLRCLDAATGKLLWEAPFAGSPNWNRQLPPIVHKNLAIYMFGTGRYGKYAPEGAGEKKIDWLFEHQDNPNFPQSHKPLLQAYDID</sequence>
<dbReference type="Pfam" id="PF13360">
    <property type="entry name" value="PQQ_2"/>
    <property type="match status" value="1"/>
</dbReference>
<dbReference type="InterPro" id="IPR002372">
    <property type="entry name" value="PQQ_rpt_dom"/>
</dbReference>
<comment type="caution">
    <text evidence="2">The sequence shown here is derived from an EMBL/GenBank/DDBJ whole genome shotgun (WGS) entry which is preliminary data.</text>
</comment>
<reference evidence="2" key="1">
    <citation type="journal article" date="2014" name="Front. Microbiol.">
        <title>High frequency of phylogenetically diverse reductive dehalogenase-homologous genes in deep subseafloor sedimentary metagenomes.</title>
        <authorList>
            <person name="Kawai M."/>
            <person name="Futagami T."/>
            <person name="Toyoda A."/>
            <person name="Takaki Y."/>
            <person name="Nishi S."/>
            <person name="Hori S."/>
            <person name="Arai W."/>
            <person name="Tsubouchi T."/>
            <person name="Morono Y."/>
            <person name="Uchiyama I."/>
            <person name="Ito T."/>
            <person name="Fujiyama A."/>
            <person name="Inagaki F."/>
            <person name="Takami H."/>
        </authorList>
    </citation>
    <scope>NUCLEOTIDE SEQUENCE</scope>
    <source>
        <strain evidence="2">Expedition CK06-06</strain>
    </source>
</reference>
<dbReference type="InterPro" id="IPR018391">
    <property type="entry name" value="PQQ_b-propeller_rpt"/>
</dbReference>
<organism evidence="2">
    <name type="scientific">marine sediment metagenome</name>
    <dbReference type="NCBI Taxonomy" id="412755"/>
    <lineage>
        <taxon>unclassified sequences</taxon>
        <taxon>metagenomes</taxon>
        <taxon>ecological metagenomes</taxon>
    </lineage>
</organism>
<evidence type="ECO:0000259" key="1">
    <source>
        <dbReference type="Pfam" id="PF13360"/>
    </source>
</evidence>
<gene>
    <name evidence="2" type="ORF">S01H4_42922</name>
</gene>
<dbReference type="SUPFAM" id="SSF50998">
    <property type="entry name" value="Quinoprotein alcohol dehydrogenase-like"/>
    <property type="match status" value="2"/>
</dbReference>
<feature type="non-terminal residue" evidence="2">
    <location>
        <position position="285"/>
    </location>
</feature>
<dbReference type="AlphaFoldDB" id="X1BIB1"/>
<proteinExistence type="predicted"/>
<protein>
    <recommendedName>
        <fullName evidence="1">Pyrrolo-quinoline quinone repeat domain-containing protein</fullName>
    </recommendedName>
</protein>
<feature type="domain" description="Pyrrolo-quinoline quinone repeat" evidence="1">
    <location>
        <begin position="138"/>
        <end position="243"/>
    </location>
</feature>
<dbReference type="InterPro" id="IPR011047">
    <property type="entry name" value="Quinoprotein_ADH-like_sf"/>
</dbReference>
<dbReference type="Gene3D" id="2.130.10.10">
    <property type="entry name" value="YVTN repeat-like/Quinoprotein amine dehydrogenase"/>
    <property type="match status" value="2"/>
</dbReference>